<keyword evidence="9" id="KW-1185">Reference proteome</keyword>
<comment type="subcellular location">
    <subcellularLocation>
        <location evidence="1">Cell membrane</location>
        <topology evidence="1">Multi-pass membrane protein</topology>
    </subcellularLocation>
</comment>
<keyword evidence="5 6" id="KW-0472">Membrane</keyword>
<keyword evidence="2" id="KW-1003">Cell membrane</keyword>
<protein>
    <submittedName>
        <fullName evidence="8">LysE family transporter</fullName>
    </submittedName>
</protein>
<dbReference type="EMBL" id="WHUT02000002">
    <property type="protein sequence ID" value="NUB43715.1"/>
    <property type="molecule type" value="Genomic_DNA"/>
</dbReference>
<feature type="transmembrane region" description="Helical" evidence="6">
    <location>
        <begin position="37"/>
        <end position="56"/>
    </location>
</feature>
<sequence length="204" mass="21184">MTLAAFLAFALLSLFAAVSPGPAVLMAARTGLTEGFRTGALLAAGIGAGAVVWASAAMFGLNLLFAAAPALLWALKILGGGYLVWMGVKLWRGASQPFITADARPVPRSGASAFRLGLFTQLANPKPAVMFSAIFLGTVPQGTPAPVYAALLAVVFFNETVWNIAVARIFSLDRTRAAYISLKTIIDRSFGGLLALLGLKIAAT</sequence>
<evidence type="ECO:0000256" key="5">
    <source>
        <dbReference type="ARBA" id="ARBA00023136"/>
    </source>
</evidence>
<organism evidence="8 9">
    <name type="scientific">Fertoeibacter niger</name>
    <dbReference type="NCBI Taxonomy" id="2656921"/>
    <lineage>
        <taxon>Bacteria</taxon>
        <taxon>Pseudomonadati</taxon>
        <taxon>Pseudomonadota</taxon>
        <taxon>Alphaproteobacteria</taxon>
        <taxon>Rhodobacterales</taxon>
        <taxon>Paracoccaceae</taxon>
        <taxon>Fertoeibacter</taxon>
    </lineage>
</organism>
<dbReference type="RefSeq" id="WP_152824236.1">
    <property type="nucleotide sequence ID" value="NZ_WHUT02000002.1"/>
</dbReference>
<dbReference type="GO" id="GO:0005886">
    <property type="term" value="C:plasma membrane"/>
    <property type="evidence" value="ECO:0007669"/>
    <property type="project" value="UniProtKB-SubCell"/>
</dbReference>
<feature type="transmembrane region" description="Helical" evidence="6">
    <location>
        <begin position="63"/>
        <end position="85"/>
    </location>
</feature>
<dbReference type="GO" id="GO:0015171">
    <property type="term" value="F:amino acid transmembrane transporter activity"/>
    <property type="evidence" value="ECO:0007669"/>
    <property type="project" value="TreeGrafter"/>
</dbReference>
<dbReference type="Proteomes" id="UP000484076">
    <property type="component" value="Unassembled WGS sequence"/>
</dbReference>
<dbReference type="AlphaFoldDB" id="A0A8X8KMA4"/>
<evidence type="ECO:0000256" key="4">
    <source>
        <dbReference type="ARBA" id="ARBA00022989"/>
    </source>
</evidence>
<evidence type="ECO:0000256" key="3">
    <source>
        <dbReference type="ARBA" id="ARBA00022692"/>
    </source>
</evidence>
<dbReference type="Pfam" id="PF01810">
    <property type="entry name" value="LysE"/>
    <property type="match status" value="1"/>
</dbReference>
<feature type="chain" id="PRO_5036459582" evidence="7">
    <location>
        <begin position="17"/>
        <end position="204"/>
    </location>
</feature>
<dbReference type="PANTHER" id="PTHR30086:SF21">
    <property type="entry name" value="TRANSPORT PROTEIN"/>
    <property type="match status" value="1"/>
</dbReference>
<keyword evidence="3 6" id="KW-0812">Transmembrane</keyword>
<dbReference type="PANTHER" id="PTHR30086">
    <property type="entry name" value="ARGININE EXPORTER PROTEIN ARGO"/>
    <property type="match status" value="1"/>
</dbReference>
<name>A0A8X8KMA4_9RHOB</name>
<evidence type="ECO:0000256" key="2">
    <source>
        <dbReference type="ARBA" id="ARBA00022475"/>
    </source>
</evidence>
<evidence type="ECO:0000313" key="9">
    <source>
        <dbReference type="Proteomes" id="UP000484076"/>
    </source>
</evidence>
<gene>
    <name evidence="8" type="ORF">GEU84_004910</name>
</gene>
<proteinExistence type="predicted"/>
<feature type="signal peptide" evidence="7">
    <location>
        <begin position="1"/>
        <end position="16"/>
    </location>
</feature>
<evidence type="ECO:0000256" key="7">
    <source>
        <dbReference type="SAM" id="SignalP"/>
    </source>
</evidence>
<evidence type="ECO:0000256" key="6">
    <source>
        <dbReference type="SAM" id="Phobius"/>
    </source>
</evidence>
<feature type="transmembrane region" description="Helical" evidence="6">
    <location>
        <begin position="145"/>
        <end position="165"/>
    </location>
</feature>
<keyword evidence="7" id="KW-0732">Signal</keyword>
<evidence type="ECO:0000313" key="8">
    <source>
        <dbReference type="EMBL" id="NUB43715.1"/>
    </source>
</evidence>
<reference evidence="8" key="1">
    <citation type="submission" date="2020-05" db="EMBL/GenBank/DDBJ databases">
        <title>Fertoebacter nigrum gen. nov., sp. nov., a new member of the family Rhodobacteraceae.</title>
        <authorList>
            <person name="Szuroczki S."/>
            <person name="Abbaszade G."/>
            <person name="Buni D."/>
            <person name="Schumann P."/>
            <person name="Toth E."/>
        </authorList>
    </citation>
    <scope>NUCLEOTIDE SEQUENCE</scope>
    <source>
        <strain evidence="8">RG-N-1a</strain>
    </source>
</reference>
<evidence type="ECO:0000256" key="1">
    <source>
        <dbReference type="ARBA" id="ARBA00004651"/>
    </source>
</evidence>
<comment type="caution">
    <text evidence="8">The sequence shown here is derived from an EMBL/GenBank/DDBJ whole genome shotgun (WGS) entry which is preliminary data.</text>
</comment>
<dbReference type="InterPro" id="IPR001123">
    <property type="entry name" value="LeuE-type"/>
</dbReference>
<keyword evidence="4 6" id="KW-1133">Transmembrane helix</keyword>
<accession>A0A8X8KMA4</accession>